<dbReference type="EMBL" id="CP028843">
    <property type="protein sequence ID" value="AWB22911.1"/>
    <property type="molecule type" value="Genomic_DNA"/>
</dbReference>
<evidence type="ECO:0000259" key="1">
    <source>
        <dbReference type="Pfam" id="PF01850"/>
    </source>
</evidence>
<dbReference type="InterPro" id="IPR002716">
    <property type="entry name" value="PIN_dom"/>
</dbReference>
<dbReference type="OrthoDB" id="32625at2"/>
<dbReference type="Proteomes" id="UP000244755">
    <property type="component" value="Chromosome 1"/>
</dbReference>
<keyword evidence="3" id="KW-1185">Reference proteome</keyword>
<dbReference type="Pfam" id="PF01850">
    <property type="entry name" value="PIN"/>
    <property type="match status" value="1"/>
</dbReference>
<gene>
    <name evidence="2" type="ORF">DA075_20035</name>
</gene>
<dbReference type="CDD" id="cd09871">
    <property type="entry name" value="PIN_MtVapC28-VapC30-like"/>
    <property type="match status" value="1"/>
</dbReference>
<dbReference type="KEGG" id="mee:DA075_20035"/>
<dbReference type="InterPro" id="IPR029060">
    <property type="entry name" value="PIN-like_dom_sf"/>
</dbReference>
<sequence>MIVVDASALMAIAQDEAQAAACTAVLVAEPHILISAGTSAEAMIVSGRRNVAEGVRALVDDLAFEIFPVTAAVAYDCAAAYATWGKGVHPAGLNLGDCFADMLATARGCPLLFVGDDFAHTDVTNALSTAQKRPRSCKAPPDGLIAAHRNPELRAWMSACSSRSATTAG</sequence>
<name>A0A2R4WMY6_9HYPH</name>
<evidence type="ECO:0000313" key="2">
    <source>
        <dbReference type="EMBL" id="AWB22911.1"/>
    </source>
</evidence>
<proteinExistence type="predicted"/>
<protein>
    <submittedName>
        <fullName evidence="2">Type II toxin-antitoxin system VapC family toxin</fullName>
    </submittedName>
</protein>
<feature type="domain" description="PIN" evidence="1">
    <location>
        <begin position="2"/>
        <end position="122"/>
    </location>
</feature>
<reference evidence="2 3" key="1">
    <citation type="submission" date="2018-04" db="EMBL/GenBank/DDBJ databases">
        <title>Methylobacterium sp. PR1016A genome.</title>
        <authorList>
            <person name="Park W."/>
        </authorList>
    </citation>
    <scope>NUCLEOTIDE SEQUENCE [LARGE SCALE GENOMIC DNA]</scope>
    <source>
        <strain evidence="2 3">PR1016A</strain>
    </source>
</reference>
<dbReference type="SUPFAM" id="SSF88723">
    <property type="entry name" value="PIN domain-like"/>
    <property type="match status" value="1"/>
</dbReference>
<organism evidence="2 3">
    <name type="scientific">Methylobacterium currus</name>
    <dbReference type="NCBI Taxonomy" id="2051553"/>
    <lineage>
        <taxon>Bacteria</taxon>
        <taxon>Pseudomonadati</taxon>
        <taxon>Pseudomonadota</taxon>
        <taxon>Alphaproteobacteria</taxon>
        <taxon>Hyphomicrobiales</taxon>
        <taxon>Methylobacteriaceae</taxon>
        <taxon>Methylobacterium</taxon>
    </lineage>
</organism>
<dbReference type="Gene3D" id="3.40.50.1010">
    <property type="entry name" value="5'-nuclease"/>
    <property type="match status" value="1"/>
</dbReference>
<dbReference type="AlphaFoldDB" id="A0A2R4WMY6"/>
<evidence type="ECO:0000313" key="3">
    <source>
        <dbReference type="Proteomes" id="UP000244755"/>
    </source>
</evidence>
<accession>A0A2R4WMY6</accession>